<reference evidence="1 2" key="1">
    <citation type="journal article" date="2022" name="Nat. Plants">
        <title>Genomes of leafy and leafless Platanthera orchids illuminate the evolution of mycoheterotrophy.</title>
        <authorList>
            <person name="Li M.H."/>
            <person name="Liu K.W."/>
            <person name="Li Z."/>
            <person name="Lu H.C."/>
            <person name="Ye Q.L."/>
            <person name="Zhang D."/>
            <person name="Wang J.Y."/>
            <person name="Li Y.F."/>
            <person name="Zhong Z.M."/>
            <person name="Liu X."/>
            <person name="Yu X."/>
            <person name="Liu D.K."/>
            <person name="Tu X.D."/>
            <person name="Liu B."/>
            <person name="Hao Y."/>
            <person name="Liao X.Y."/>
            <person name="Jiang Y.T."/>
            <person name="Sun W.H."/>
            <person name="Chen J."/>
            <person name="Chen Y.Q."/>
            <person name="Ai Y."/>
            <person name="Zhai J.W."/>
            <person name="Wu S.S."/>
            <person name="Zhou Z."/>
            <person name="Hsiao Y.Y."/>
            <person name="Wu W.L."/>
            <person name="Chen Y.Y."/>
            <person name="Lin Y.F."/>
            <person name="Hsu J.L."/>
            <person name="Li C.Y."/>
            <person name="Wang Z.W."/>
            <person name="Zhao X."/>
            <person name="Zhong W.Y."/>
            <person name="Ma X.K."/>
            <person name="Ma L."/>
            <person name="Huang J."/>
            <person name="Chen G.Z."/>
            <person name="Huang M.Z."/>
            <person name="Huang L."/>
            <person name="Peng D.H."/>
            <person name="Luo Y.B."/>
            <person name="Zou S.Q."/>
            <person name="Chen S.P."/>
            <person name="Lan S."/>
            <person name="Tsai W.C."/>
            <person name="Van de Peer Y."/>
            <person name="Liu Z.J."/>
        </authorList>
    </citation>
    <scope>NUCLEOTIDE SEQUENCE [LARGE SCALE GENOMIC DNA]</scope>
    <source>
        <strain evidence="1">Lor287</strain>
    </source>
</reference>
<sequence length="209" mass="23700">MKETVTQPLDVLGFLKAQKSLSMTFIHKICDGEVIEVFISYHFWERGDPRQRRVRVSSFGSSGDLAAAATPAVKESIRLRFLHLEEGSGFLGRTAAAALEEKRARLGLVECVNHDLLQPYPVLHEKPGKYHCLCLILLLKQRHGASPEIDPGHRLIFCEIDTKNILFICCGAFVDLEKTISERQHIFIMDTCRSHLEYVAYAEERGQTF</sequence>
<name>A0AAP0B018_9ASPA</name>
<gene>
    <name evidence="1" type="ORF">KSP39_PZI020095</name>
</gene>
<dbReference type="InterPro" id="IPR036388">
    <property type="entry name" value="WH-like_DNA-bd_sf"/>
</dbReference>
<dbReference type="InterPro" id="IPR036005">
    <property type="entry name" value="Creatinase/aminopeptidase-like"/>
</dbReference>
<keyword evidence="2" id="KW-1185">Reference proteome</keyword>
<evidence type="ECO:0000313" key="1">
    <source>
        <dbReference type="EMBL" id="KAK8921598.1"/>
    </source>
</evidence>
<dbReference type="InterPro" id="IPR027417">
    <property type="entry name" value="P-loop_NTPase"/>
</dbReference>
<dbReference type="Proteomes" id="UP001418222">
    <property type="component" value="Unassembled WGS sequence"/>
</dbReference>
<dbReference type="AlphaFoldDB" id="A0AAP0B018"/>
<accession>A0AAP0B018</accession>
<evidence type="ECO:0000313" key="2">
    <source>
        <dbReference type="Proteomes" id="UP001418222"/>
    </source>
</evidence>
<proteinExistence type="predicted"/>
<comment type="caution">
    <text evidence="1">The sequence shown here is derived from an EMBL/GenBank/DDBJ whole genome shotgun (WGS) entry which is preliminary data.</text>
</comment>
<protein>
    <submittedName>
        <fullName evidence="1">Uncharacterized protein</fullName>
    </submittedName>
</protein>
<dbReference type="EMBL" id="JBBWWQ010000018">
    <property type="protein sequence ID" value="KAK8921598.1"/>
    <property type="molecule type" value="Genomic_DNA"/>
</dbReference>
<organism evidence="1 2">
    <name type="scientific">Platanthera zijinensis</name>
    <dbReference type="NCBI Taxonomy" id="2320716"/>
    <lineage>
        <taxon>Eukaryota</taxon>
        <taxon>Viridiplantae</taxon>
        <taxon>Streptophyta</taxon>
        <taxon>Embryophyta</taxon>
        <taxon>Tracheophyta</taxon>
        <taxon>Spermatophyta</taxon>
        <taxon>Magnoliopsida</taxon>
        <taxon>Liliopsida</taxon>
        <taxon>Asparagales</taxon>
        <taxon>Orchidaceae</taxon>
        <taxon>Orchidoideae</taxon>
        <taxon>Orchideae</taxon>
        <taxon>Orchidinae</taxon>
        <taxon>Platanthera</taxon>
    </lineage>
</organism>
<dbReference type="Gene3D" id="1.10.10.10">
    <property type="entry name" value="Winged helix-like DNA-binding domain superfamily/Winged helix DNA-binding domain"/>
    <property type="match status" value="1"/>
</dbReference>
<dbReference type="Gene3D" id="3.90.230.10">
    <property type="entry name" value="Creatinase/methionine aminopeptidase superfamily"/>
    <property type="match status" value="1"/>
</dbReference>
<dbReference type="Gene3D" id="3.40.50.300">
    <property type="entry name" value="P-loop containing nucleotide triphosphate hydrolases"/>
    <property type="match status" value="1"/>
</dbReference>